<dbReference type="RefSeq" id="WP_272735185.1">
    <property type="nucleotide sequence ID" value="NZ_CP116942.1"/>
</dbReference>
<dbReference type="InterPro" id="IPR018485">
    <property type="entry name" value="FGGY_C"/>
</dbReference>
<dbReference type="Proteomes" id="UP001216390">
    <property type="component" value="Chromosome"/>
</dbReference>
<name>A0AAE9Y773_9ACTN</name>
<dbReference type="PIRSF" id="PIRSF000538">
    <property type="entry name" value="GlpK"/>
    <property type="match status" value="1"/>
</dbReference>
<reference evidence="7" key="1">
    <citation type="submission" date="2023-01" db="EMBL/GenBank/DDBJ databases">
        <title>The diversity of Class Acidimicrobiia in South China Sea sediment environments and the proposal of Iamia marina sp. nov., a novel species of the genus Iamia.</title>
        <authorList>
            <person name="He Y."/>
            <person name="Tian X."/>
        </authorList>
    </citation>
    <scope>NUCLEOTIDE SEQUENCE</scope>
    <source>
        <strain evidence="7">DSM 19957</strain>
    </source>
</reference>
<evidence type="ECO:0000256" key="4">
    <source>
        <dbReference type="RuleBase" id="RU003733"/>
    </source>
</evidence>
<keyword evidence="2 4" id="KW-0808">Transferase</keyword>
<protein>
    <submittedName>
        <fullName evidence="7">FGGY-family carbohydrate kinase</fullName>
    </submittedName>
</protein>
<evidence type="ECO:0000256" key="3">
    <source>
        <dbReference type="ARBA" id="ARBA00022777"/>
    </source>
</evidence>
<dbReference type="Pfam" id="PF00370">
    <property type="entry name" value="FGGY_N"/>
    <property type="match status" value="1"/>
</dbReference>
<dbReference type="GO" id="GO:0004370">
    <property type="term" value="F:glycerol kinase activity"/>
    <property type="evidence" value="ECO:0007669"/>
    <property type="project" value="TreeGrafter"/>
</dbReference>
<dbReference type="Pfam" id="PF02782">
    <property type="entry name" value="FGGY_C"/>
    <property type="match status" value="1"/>
</dbReference>
<keyword evidence="8" id="KW-1185">Reference proteome</keyword>
<dbReference type="Gene3D" id="3.30.420.40">
    <property type="match status" value="2"/>
</dbReference>
<organism evidence="7 8">
    <name type="scientific">Iamia majanohamensis</name>
    <dbReference type="NCBI Taxonomy" id="467976"/>
    <lineage>
        <taxon>Bacteria</taxon>
        <taxon>Bacillati</taxon>
        <taxon>Actinomycetota</taxon>
        <taxon>Acidimicrobiia</taxon>
        <taxon>Acidimicrobiales</taxon>
        <taxon>Iamiaceae</taxon>
        <taxon>Iamia</taxon>
    </lineage>
</organism>
<dbReference type="GO" id="GO:0005829">
    <property type="term" value="C:cytosol"/>
    <property type="evidence" value="ECO:0007669"/>
    <property type="project" value="TreeGrafter"/>
</dbReference>
<sequence length="484" mass="50211">MTSPDRVLVIDVGTSGLRAAVVTADSTVTHAHPRPLLPASPAPGLVELDGAEMAAAVLEVARAALEAGGPVAAVGIADQRASTLVWDRASGEPVARGLGWQDLRTVGTCLELGAEGIRLAPNLSATKAQAILDEVDPDRRRDLCVGTVDSWVAWTLSEGALHVTDPTNAALTGLQTSDATDWDDAVLDRLRIDRASLPTVVDTVGVVGEATALPGAPPIAGIVGDQQASLAGQGCFAPGQAKATFGTGGMLDVVVGPERPGFASRGPAGGFPIVTWARAGEVTWGVEAAMLSAGTNVEWLRDDMGLISSAAESHDVASACDDAEGVWFVPALLGLGAPRWDYGARGTLLGLTRGSGRAQVVRAVLEGVAHRGADLLETAEADGGCRIDALRIDGGMSDNPTFVQALADATGRRVEVSPEREATTLGAAYAAGLATGVWSGTDELASLWSPREVVEPVRQLDRERWQEAVRRAERWIPELSGLDF</sequence>
<evidence type="ECO:0000313" key="7">
    <source>
        <dbReference type="EMBL" id="WCO65658.1"/>
    </source>
</evidence>
<dbReference type="PANTHER" id="PTHR10196:SF78">
    <property type="entry name" value="GLYCEROL KINASE"/>
    <property type="match status" value="1"/>
</dbReference>
<gene>
    <name evidence="7" type="ORF">PO878_14225</name>
</gene>
<dbReference type="PANTHER" id="PTHR10196">
    <property type="entry name" value="SUGAR KINASE"/>
    <property type="match status" value="1"/>
</dbReference>
<keyword evidence="3 4" id="KW-0418">Kinase</keyword>
<feature type="domain" description="Carbohydrate kinase FGGY C-terminal" evidence="6">
    <location>
        <begin position="245"/>
        <end position="434"/>
    </location>
</feature>
<dbReference type="EMBL" id="CP116942">
    <property type="protein sequence ID" value="WCO65658.1"/>
    <property type="molecule type" value="Genomic_DNA"/>
</dbReference>
<dbReference type="InterPro" id="IPR018484">
    <property type="entry name" value="FGGY_N"/>
</dbReference>
<evidence type="ECO:0000313" key="8">
    <source>
        <dbReference type="Proteomes" id="UP001216390"/>
    </source>
</evidence>
<dbReference type="InterPro" id="IPR000577">
    <property type="entry name" value="Carb_kinase_FGGY"/>
</dbReference>
<dbReference type="GO" id="GO:0019563">
    <property type="term" value="P:glycerol catabolic process"/>
    <property type="evidence" value="ECO:0007669"/>
    <property type="project" value="TreeGrafter"/>
</dbReference>
<feature type="domain" description="Carbohydrate kinase FGGY N-terminal" evidence="5">
    <location>
        <begin position="7"/>
        <end position="232"/>
    </location>
</feature>
<dbReference type="InterPro" id="IPR043129">
    <property type="entry name" value="ATPase_NBD"/>
</dbReference>
<evidence type="ECO:0000259" key="6">
    <source>
        <dbReference type="Pfam" id="PF02782"/>
    </source>
</evidence>
<comment type="similarity">
    <text evidence="1 4">Belongs to the FGGY kinase family.</text>
</comment>
<evidence type="ECO:0000256" key="2">
    <source>
        <dbReference type="ARBA" id="ARBA00022679"/>
    </source>
</evidence>
<dbReference type="PROSITE" id="PS00445">
    <property type="entry name" value="FGGY_KINASES_2"/>
    <property type="match status" value="1"/>
</dbReference>
<dbReference type="AlphaFoldDB" id="A0AAE9Y773"/>
<dbReference type="KEGG" id="ima:PO878_14225"/>
<evidence type="ECO:0000256" key="1">
    <source>
        <dbReference type="ARBA" id="ARBA00009156"/>
    </source>
</evidence>
<accession>A0AAE9Y773</accession>
<dbReference type="SUPFAM" id="SSF53067">
    <property type="entry name" value="Actin-like ATPase domain"/>
    <property type="match status" value="2"/>
</dbReference>
<dbReference type="InterPro" id="IPR018483">
    <property type="entry name" value="Carb_kinase_FGGY_CS"/>
</dbReference>
<proteinExistence type="inferred from homology"/>
<evidence type="ECO:0000259" key="5">
    <source>
        <dbReference type="Pfam" id="PF00370"/>
    </source>
</evidence>